<accession>A0A841ZPM2</accession>
<reference evidence="4 5" key="1">
    <citation type="submission" date="2020-03" db="EMBL/GenBank/DDBJ databases">
        <title>Soil Listeria distribution.</title>
        <authorList>
            <person name="Liao J."/>
            <person name="Wiedmann M."/>
        </authorList>
    </citation>
    <scope>NUCLEOTIDE SEQUENCE [LARGE SCALE GENOMIC DNA]</scope>
    <source>
        <strain evidence="4 5">FSL L7-1507</strain>
    </source>
</reference>
<dbReference type="RefSeq" id="WP_185374466.1">
    <property type="nucleotide sequence ID" value="NZ_JAARRM010000004.1"/>
</dbReference>
<dbReference type="AlphaFoldDB" id="A0A841ZPM2"/>
<evidence type="ECO:0000259" key="3">
    <source>
        <dbReference type="Pfam" id="PF14449"/>
    </source>
</evidence>
<organism evidence="4 5">
    <name type="scientific">Listeria aquatica</name>
    <dbReference type="NCBI Taxonomy" id="1494960"/>
    <lineage>
        <taxon>Bacteria</taxon>
        <taxon>Bacillati</taxon>
        <taxon>Bacillota</taxon>
        <taxon>Bacilli</taxon>
        <taxon>Bacillales</taxon>
        <taxon>Listeriaceae</taxon>
        <taxon>Listeria</taxon>
    </lineage>
</organism>
<protein>
    <submittedName>
        <fullName evidence="4">Transposase</fullName>
    </submittedName>
</protein>
<evidence type="ECO:0000256" key="1">
    <source>
        <dbReference type="ARBA" id="ARBA00004613"/>
    </source>
</evidence>
<dbReference type="EMBL" id="JAARRM010000004">
    <property type="protein sequence ID" value="MBC1522123.1"/>
    <property type="molecule type" value="Genomic_DNA"/>
</dbReference>
<dbReference type="Proteomes" id="UP000559885">
    <property type="component" value="Unassembled WGS sequence"/>
</dbReference>
<comment type="subcellular location">
    <subcellularLocation>
        <location evidence="1">Secreted</location>
    </subcellularLocation>
</comment>
<feature type="domain" description="Pre-toxin TG" evidence="3">
    <location>
        <begin position="204"/>
        <end position="273"/>
    </location>
</feature>
<keyword evidence="2" id="KW-0964">Secreted</keyword>
<dbReference type="GO" id="GO:0005576">
    <property type="term" value="C:extracellular region"/>
    <property type="evidence" value="ECO:0007669"/>
    <property type="project" value="UniProtKB-SubCell"/>
</dbReference>
<dbReference type="InterPro" id="IPR027797">
    <property type="entry name" value="PT-TG_dom"/>
</dbReference>
<gene>
    <name evidence="4" type="ORF">HB912_10740</name>
</gene>
<evidence type="ECO:0000256" key="2">
    <source>
        <dbReference type="ARBA" id="ARBA00022525"/>
    </source>
</evidence>
<evidence type="ECO:0000313" key="5">
    <source>
        <dbReference type="Proteomes" id="UP000559885"/>
    </source>
</evidence>
<comment type="caution">
    <text evidence="4">The sequence shown here is derived from an EMBL/GenBank/DDBJ whole genome shotgun (WGS) entry which is preliminary data.</text>
</comment>
<proteinExistence type="predicted"/>
<name>A0A841ZPM2_9LIST</name>
<dbReference type="Pfam" id="PF14449">
    <property type="entry name" value="PT-TG"/>
    <property type="match status" value="1"/>
</dbReference>
<evidence type="ECO:0000313" key="4">
    <source>
        <dbReference type="EMBL" id="MBC1522123.1"/>
    </source>
</evidence>
<sequence length="409" mass="46327">MNTFNALADFGERFEQYLAAFESEVGSPKNKLDTADLEDLNDRLKTVKASKAQVLELMKSKITQSYVASGYSGSVGQSFDNAMEDINKDIQVLEDYRRFESSHASDFSAVSETWDNIDTYLDRLKKDGAYDASSHTYQSVDFSQEKFYKELSSYNASQKDHYEVQRIAVKTDHGYTYEYRLYKNGLYDPEATDKFNQLQKKAEMDQAKDFFKEVVGINDYIRMVDGIDPLTGKKITHNEQAVSSLMFLLTVVSEATALKILKNMKNGKKILKDVELSQLKTPDKMVEGKVGKKVSGGTGTVWDDIKGTQPPRAGTTIPKSFEINANGEKLWVNPNGTKHMVEYSTRNLSHGRKLTEQQLLRSFQGAVEKATFTEIKFDTKIVIDNWELIFSPPREVGQLPVIKHAVYLP</sequence>